<evidence type="ECO:0000256" key="6">
    <source>
        <dbReference type="ARBA" id="ARBA00023015"/>
    </source>
</evidence>
<dbReference type="CDD" id="cd18921">
    <property type="entry name" value="bHLHzip_SREBP1"/>
    <property type="match status" value="1"/>
</dbReference>
<feature type="compositionally biased region" description="Low complexity" evidence="11">
    <location>
        <begin position="345"/>
        <end position="355"/>
    </location>
</feature>
<dbReference type="InterPro" id="IPR036638">
    <property type="entry name" value="HLH_DNA-bd_sf"/>
</dbReference>
<dbReference type="GeneID" id="108630527"/>
<dbReference type="InterPro" id="IPR011598">
    <property type="entry name" value="bHLH_dom"/>
</dbReference>
<comment type="subcellular location">
    <subcellularLocation>
        <location evidence="2">Endoplasmic reticulum membrane</location>
        <topology evidence="2">Multi-pass membrane protein</topology>
    </subcellularLocation>
    <subcellularLocation>
        <location evidence="1">Nucleus</location>
    </subcellularLocation>
</comment>
<evidence type="ECO:0000256" key="8">
    <source>
        <dbReference type="ARBA" id="ARBA00023136"/>
    </source>
</evidence>
<protein>
    <submittedName>
        <fullName evidence="14">Sterol regulatory element-binding protein 1</fullName>
    </submittedName>
</protein>
<evidence type="ECO:0000256" key="7">
    <source>
        <dbReference type="ARBA" id="ARBA00023125"/>
    </source>
</evidence>
<dbReference type="Gene3D" id="4.10.280.10">
    <property type="entry name" value="Helix-loop-helix DNA-binding domain"/>
    <property type="match status" value="1"/>
</dbReference>
<dbReference type="PANTHER" id="PTHR46062:SF1">
    <property type="entry name" value="LP12374P"/>
    <property type="match status" value="1"/>
</dbReference>
<evidence type="ECO:0000256" key="2">
    <source>
        <dbReference type="ARBA" id="ARBA00004477"/>
    </source>
</evidence>
<dbReference type="GO" id="GO:0005789">
    <property type="term" value="C:endoplasmic reticulum membrane"/>
    <property type="evidence" value="ECO:0007669"/>
    <property type="project" value="UniProtKB-SubCell"/>
</dbReference>
<sequence length="1022" mass="115918">MTDPGGWSTTQDNDFSHFQSNDSFNLNEVTGIDELLTNCESELLKNENLFSDDALLSQLEDMDTEELDFLNFSNNKELKDFKEFQEFEDPNVIKSVQNGNVILAPTITENIQQIPCVSQQQSQPQKQQQQQQQPQLQDITSVQNRAQRISVTPAPTVFSSQYAIPQNVNFSVQSPVVTIAPVTQQRQLLLPAKLIKSESVVYSRGSQAVNSTSVPHQIHTLVNTTNGTVLTGIPVVLDTDKVQINRLSTNTHVGVPRIKEVKRSAHNAIERRYRTSINDKIIELKNIIVGVDAKLNKSAILRKTIDYIRFLQHSNARLKQENMSLKLAAQKQNLRDLLVCGELTPPRSDSSEPSLSPAPAPLSPSSPPSIKDDPDILQNVHSTSVLTNQGMRDHTRLTLCGFMLLFLAFNPLGLLMNNVRKFNSDYLNTKLDGRTILNYQDQSDYEHPMWSNVFLWLTNVVLLISGLCRLLLYGDPIVPSDSKMFLELHRWRRQAEFNISKKEYGQACRDLHQCLQYFGRPYPSSRTEAWLATMWHIIRQLLHKLWIGKWILYTHKWFSEKITQQQAEISAMEIAIIYQHMLCMRLSEGSKNGTLYLALSSMNYAEASGETIPKSLLAEIYVNAALCFKQSLFPFVHKYYLGKARTLLSSCAVPPKLKWIMSDDGAKFLAFQKWQYGEQPDNEFTCQSSKADPLSYASRAYRDYLSGHCLRILTGTTDVHLSSILEYGQTIMDSAGVDTGFLCTDQVTVTHCEDDIGLWWGAVLYVAACWRLKEDDSQAWSIVESKFPYEQNYQLCNNNNSISPLSYAVLNTLQAAKSTTKSTAMRFIDQAGILLEQSLVYYNCKQQSSQNVLLTQLWICDWLLEMRTTLWQELENDLQRTTMNTWLGGFQHDLACLRQLCQHIPSTLTRVFLYEATARIMAGATPVKTQILLDRSLHHRNSRSSIICGKDRSQDQYSGEREHAMALCLACQHLPALLLASPGERAGMLTEAAKSLERVGDRKRLQECYKLMRQLGSAISVN</sequence>
<feature type="domain" description="BHLH" evidence="12">
    <location>
        <begin position="261"/>
        <end position="311"/>
    </location>
</feature>
<dbReference type="RefSeq" id="XP_017889357.1">
    <property type="nucleotide sequence ID" value="XM_018033868.2"/>
</dbReference>
<dbReference type="SMART" id="SM00353">
    <property type="entry name" value="HLH"/>
    <property type="match status" value="1"/>
</dbReference>
<evidence type="ECO:0000256" key="9">
    <source>
        <dbReference type="ARBA" id="ARBA00023163"/>
    </source>
</evidence>
<dbReference type="FunFam" id="4.10.280.10:FF:000098">
    <property type="entry name" value="Sterol regulatory element-binding protein"/>
    <property type="match status" value="1"/>
</dbReference>
<name>A0AAJ7JBC6_9HYME</name>
<dbReference type="GO" id="GO:0005634">
    <property type="term" value="C:nucleus"/>
    <property type="evidence" value="ECO:0007669"/>
    <property type="project" value="UniProtKB-SubCell"/>
</dbReference>
<keyword evidence="5" id="KW-1133">Transmembrane helix</keyword>
<dbReference type="GO" id="GO:0000981">
    <property type="term" value="F:DNA-binding transcription factor activity, RNA polymerase II-specific"/>
    <property type="evidence" value="ECO:0007669"/>
    <property type="project" value="TreeGrafter"/>
</dbReference>
<evidence type="ECO:0000256" key="11">
    <source>
        <dbReference type="SAM" id="MobiDB-lite"/>
    </source>
</evidence>
<evidence type="ECO:0000256" key="4">
    <source>
        <dbReference type="ARBA" id="ARBA00022824"/>
    </source>
</evidence>
<dbReference type="Proteomes" id="UP000694925">
    <property type="component" value="Unplaced"/>
</dbReference>
<evidence type="ECO:0000313" key="14">
    <source>
        <dbReference type="RefSeq" id="XP_017889357.1"/>
    </source>
</evidence>
<dbReference type="AlphaFoldDB" id="A0AAJ7JBC6"/>
<dbReference type="SUPFAM" id="SSF47459">
    <property type="entry name" value="HLH, helix-loop-helix DNA-binding domain"/>
    <property type="match status" value="1"/>
</dbReference>
<keyword evidence="13" id="KW-1185">Reference proteome</keyword>
<dbReference type="PROSITE" id="PS50888">
    <property type="entry name" value="BHLH"/>
    <property type="match status" value="1"/>
</dbReference>
<dbReference type="CTD" id="40155"/>
<dbReference type="KEGG" id="ccal:108630527"/>
<dbReference type="Pfam" id="PF00010">
    <property type="entry name" value="HLH"/>
    <property type="match status" value="1"/>
</dbReference>
<accession>A0AAJ7JBC6</accession>
<evidence type="ECO:0000256" key="3">
    <source>
        <dbReference type="ARBA" id="ARBA00022692"/>
    </source>
</evidence>
<feature type="region of interest" description="Disordered" evidence="11">
    <location>
        <begin position="342"/>
        <end position="374"/>
    </location>
</feature>
<dbReference type="GO" id="GO:0046983">
    <property type="term" value="F:protein dimerization activity"/>
    <property type="evidence" value="ECO:0007669"/>
    <property type="project" value="InterPro"/>
</dbReference>
<dbReference type="PANTHER" id="PTHR46062">
    <property type="entry name" value="STEROL REGULATORY ELEMENT-BINDING PROTEIN"/>
    <property type="match status" value="1"/>
</dbReference>
<keyword evidence="8" id="KW-0472">Membrane</keyword>
<keyword evidence="7" id="KW-0238">DNA-binding</keyword>
<keyword evidence="4" id="KW-0256">Endoplasmic reticulum</keyword>
<keyword evidence="10" id="KW-0539">Nucleus</keyword>
<evidence type="ECO:0000313" key="13">
    <source>
        <dbReference type="Proteomes" id="UP000694925"/>
    </source>
</evidence>
<evidence type="ECO:0000256" key="10">
    <source>
        <dbReference type="ARBA" id="ARBA00023242"/>
    </source>
</evidence>
<feature type="compositionally biased region" description="Pro residues" evidence="11">
    <location>
        <begin position="356"/>
        <end position="367"/>
    </location>
</feature>
<reference evidence="14" key="1">
    <citation type="submission" date="2025-08" db="UniProtKB">
        <authorList>
            <consortium name="RefSeq"/>
        </authorList>
    </citation>
    <scope>IDENTIFICATION</scope>
    <source>
        <tissue evidence="14">Whole body</tissue>
    </source>
</reference>
<keyword evidence="3" id="KW-0812">Transmembrane</keyword>
<evidence type="ECO:0000259" key="12">
    <source>
        <dbReference type="PROSITE" id="PS50888"/>
    </source>
</evidence>
<keyword evidence="6" id="KW-0805">Transcription regulation</keyword>
<dbReference type="GO" id="GO:0000978">
    <property type="term" value="F:RNA polymerase II cis-regulatory region sequence-specific DNA binding"/>
    <property type="evidence" value="ECO:0007669"/>
    <property type="project" value="TreeGrafter"/>
</dbReference>
<evidence type="ECO:0000256" key="1">
    <source>
        <dbReference type="ARBA" id="ARBA00004123"/>
    </source>
</evidence>
<gene>
    <name evidence="14" type="primary">LOC108630527</name>
</gene>
<evidence type="ECO:0000256" key="5">
    <source>
        <dbReference type="ARBA" id="ARBA00022989"/>
    </source>
</evidence>
<organism evidence="13 14">
    <name type="scientific">Ceratina calcarata</name>
    <dbReference type="NCBI Taxonomy" id="156304"/>
    <lineage>
        <taxon>Eukaryota</taxon>
        <taxon>Metazoa</taxon>
        <taxon>Ecdysozoa</taxon>
        <taxon>Arthropoda</taxon>
        <taxon>Hexapoda</taxon>
        <taxon>Insecta</taxon>
        <taxon>Pterygota</taxon>
        <taxon>Neoptera</taxon>
        <taxon>Endopterygota</taxon>
        <taxon>Hymenoptera</taxon>
        <taxon>Apocrita</taxon>
        <taxon>Aculeata</taxon>
        <taxon>Apoidea</taxon>
        <taxon>Anthophila</taxon>
        <taxon>Apidae</taxon>
        <taxon>Ceratina</taxon>
        <taxon>Zadontomerus</taxon>
    </lineage>
</organism>
<proteinExistence type="predicted"/>
<keyword evidence="9" id="KW-0804">Transcription</keyword>